<gene>
    <name evidence="1" type="ORF">P5G62_024695</name>
</gene>
<keyword evidence="2" id="KW-1185">Reference proteome</keyword>
<reference evidence="1 2" key="1">
    <citation type="submission" date="2024-05" db="EMBL/GenBank/DDBJ databases">
        <authorList>
            <person name="Venkateswaran K."/>
        </authorList>
    </citation>
    <scope>NUCLEOTIDE SEQUENCE [LARGE SCALE GENOMIC DNA]</scope>
    <source>
        <strain evidence="1 2">179-C4-2-HS</strain>
    </source>
</reference>
<sequence>MKISSEFQEKIINAFGPAGEAWIESLEQRVETYLEKWELKSEGPVDNLSYNFVIKVTDSNGTPLILKLGVPNFDTRNEMVTLQTYNGEGCAKLLKSDPENGVMLLERLVPGKMLSAESDEMVVLENFIKVWKAIRRPVPAGTSTPSLTQWFEGLTRYRNAGGGPISLEHVQLAEEFFQQVMETSEGPQLLHGDLHHENILYSEEKGWMAIDPKGVAGDPYFDVISFLINQLESKPDAKSILKLRVDTISEQMGLDCRRLLKAAIALGTLYACWGVEDLADWETTYQCVKWFIEFLEKGKAIQI</sequence>
<dbReference type="Gene3D" id="3.90.1200.10">
    <property type="match status" value="1"/>
</dbReference>
<dbReference type="Proteomes" id="UP001241748">
    <property type="component" value="Unassembled WGS sequence"/>
</dbReference>
<name>A0ABV4YZN0_9BACI</name>
<proteinExistence type="predicted"/>
<dbReference type="RefSeq" id="WP_306076622.1">
    <property type="nucleotide sequence ID" value="NZ_JAROBZ020000003.1"/>
</dbReference>
<protein>
    <submittedName>
        <fullName evidence="1">Aminoglycoside phosphotransferase family protein</fullName>
    </submittedName>
</protein>
<organism evidence="1 2">
    <name type="scientific">Neobacillus driksii</name>
    <dbReference type="NCBI Taxonomy" id="3035913"/>
    <lineage>
        <taxon>Bacteria</taxon>
        <taxon>Bacillati</taxon>
        <taxon>Bacillota</taxon>
        <taxon>Bacilli</taxon>
        <taxon>Bacillales</taxon>
        <taxon>Bacillaceae</taxon>
        <taxon>Neobacillus</taxon>
    </lineage>
</organism>
<dbReference type="InterPro" id="IPR011009">
    <property type="entry name" value="Kinase-like_dom_sf"/>
</dbReference>
<dbReference type="SUPFAM" id="SSF56112">
    <property type="entry name" value="Protein kinase-like (PK-like)"/>
    <property type="match status" value="1"/>
</dbReference>
<comment type="caution">
    <text evidence="1">The sequence shown here is derived from an EMBL/GenBank/DDBJ whole genome shotgun (WGS) entry which is preliminary data.</text>
</comment>
<accession>A0ABV4YZN0</accession>
<evidence type="ECO:0000313" key="2">
    <source>
        <dbReference type="Proteomes" id="UP001241748"/>
    </source>
</evidence>
<dbReference type="InterPro" id="IPR006748">
    <property type="entry name" value="NH2Glyco/OHUrea_AB-resist_kin"/>
</dbReference>
<dbReference type="Pfam" id="PF04655">
    <property type="entry name" value="APH_6_hur"/>
    <property type="match status" value="1"/>
</dbReference>
<dbReference type="EMBL" id="JAROBZ020000003">
    <property type="protein sequence ID" value="MFB3170312.1"/>
    <property type="molecule type" value="Genomic_DNA"/>
</dbReference>
<evidence type="ECO:0000313" key="1">
    <source>
        <dbReference type="EMBL" id="MFB3170312.1"/>
    </source>
</evidence>